<evidence type="ECO:0000313" key="2">
    <source>
        <dbReference type="EMBL" id="SVC17768.1"/>
    </source>
</evidence>
<accession>A0A382K0K4</accession>
<sequence>PVWTSVWLMEELYQFGYTSIDTAFFHAGYQISNNPVIGESWTEGVGIINYRGWGNSHGWHKPEFYIEDINDLNHGWKLPVVMSFVCNTGDFGADVPPQVGPSKCFGEELLTKGTPANPKGAAAMIGPSDLDTDTRFNNVMCGAMWDEFLEGRESELGPALFVGKQALIKEFPELTGSDDVVEFYHHIYGILGDPSLSVWLQAPQNMTADIEDDPILNSSFVTTVVTDENVSSLANVVGALLYNSNLIANGVSNHEGVLNIDFENVPVGATLELYLNKGQFKQKHIYLSFSGDNGDKLNDYFVQEIERDSEYNFYDSESGHELAPVYNWIEINEIGTNLNLVDDSHIKDVSIGFDFQYYGESYNTLTVGSNGWASFLPCLDGNNDGDCRVINHFFNNSIGFPIGPYGLLAPFYDDLDDNGGTLPFNVYAW</sequence>
<dbReference type="Gene3D" id="3.40.50.1460">
    <property type="match status" value="1"/>
</dbReference>
<feature type="non-terminal residue" evidence="2">
    <location>
        <position position="1"/>
    </location>
</feature>
<dbReference type="InterPro" id="IPR029030">
    <property type="entry name" value="Caspase-like_dom_sf"/>
</dbReference>
<dbReference type="GO" id="GO:0008234">
    <property type="term" value="F:cysteine-type peptidase activity"/>
    <property type="evidence" value="ECO:0007669"/>
    <property type="project" value="InterPro"/>
</dbReference>
<proteinExistence type="predicted"/>
<dbReference type="EMBL" id="UINC01077549">
    <property type="protein sequence ID" value="SVC17768.1"/>
    <property type="molecule type" value="Genomic_DNA"/>
</dbReference>
<name>A0A382K0K4_9ZZZZ</name>
<dbReference type="InterPro" id="IPR001769">
    <property type="entry name" value="Gingipain"/>
</dbReference>
<evidence type="ECO:0000259" key="1">
    <source>
        <dbReference type="Pfam" id="PF01364"/>
    </source>
</evidence>
<dbReference type="SUPFAM" id="SSF52129">
    <property type="entry name" value="Caspase-like"/>
    <property type="match status" value="1"/>
</dbReference>
<gene>
    <name evidence="2" type="ORF">METZ01_LOCUS270622</name>
</gene>
<organism evidence="2">
    <name type="scientific">marine metagenome</name>
    <dbReference type="NCBI Taxonomy" id="408172"/>
    <lineage>
        <taxon>unclassified sequences</taxon>
        <taxon>metagenomes</taxon>
        <taxon>ecological metagenomes</taxon>
    </lineage>
</organism>
<dbReference type="AlphaFoldDB" id="A0A382K0K4"/>
<dbReference type="GO" id="GO:0006508">
    <property type="term" value="P:proteolysis"/>
    <property type="evidence" value="ECO:0007669"/>
    <property type="project" value="InterPro"/>
</dbReference>
<protein>
    <recommendedName>
        <fullName evidence="1">Gingipain domain-containing protein</fullName>
    </recommendedName>
</protein>
<reference evidence="2" key="1">
    <citation type="submission" date="2018-05" db="EMBL/GenBank/DDBJ databases">
        <authorList>
            <person name="Lanie J.A."/>
            <person name="Ng W.-L."/>
            <person name="Kazmierczak K.M."/>
            <person name="Andrzejewski T.M."/>
            <person name="Davidsen T.M."/>
            <person name="Wayne K.J."/>
            <person name="Tettelin H."/>
            <person name="Glass J.I."/>
            <person name="Rusch D."/>
            <person name="Podicherti R."/>
            <person name="Tsui H.-C.T."/>
            <person name="Winkler M.E."/>
        </authorList>
    </citation>
    <scope>NUCLEOTIDE SEQUENCE</scope>
</reference>
<feature type="non-terminal residue" evidence="2">
    <location>
        <position position="429"/>
    </location>
</feature>
<dbReference type="Pfam" id="PF01364">
    <property type="entry name" value="Peptidase_C25"/>
    <property type="match status" value="1"/>
</dbReference>
<feature type="domain" description="Gingipain" evidence="1">
    <location>
        <begin position="12"/>
        <end position="197"/>
    </location>
</feature>